<dbReference type="SMART" id="SM00867">
    <property type="entry name" value="YceI"/>
    <property type="match status" value="1"/>
</dbReference>
<keyword evidence="1" id="KW-0732">Signal</keyword>
<name>A0A5B8ULZ1_9BACT</name>
<dbReference type="AlphaFoldDB" id="A0A5B8ULZ1"/>
<dbReference type="KEGG" id="fgg:FSB75_14420"/>
<proteinExistence type="predicted"/>
<dbReference type="OrthoDB" id="9811006at2"/>
<dbReference type="EMBL" id="CP042433">
    <property type="protein sequence ID" value="QEC57045.1"/>
    <property type="molecule type" value="Genomic_DNA"/>
</dbReference>
<feature type="chain" id="PRO_5022783520" evidence="1">
    <location>
        <begin position="26"/>
        <end position="190"/>
    </location>
</feature>
<dbReference type="InterPro" id="IPR036761">
    <property type="entry name" value="TTHA0802/YceI-like_sf"/>
</dbReference>
<feature type="signal peptide" evidence="1">
    <location>
        <begin position="1"/>
        <end position="25"/>
    </location>
</feature>
<protein>
    <submittedName>
        <fullName evidence="3">YceI family protein</fullName>
    </submittedName>
</protein>
<dbReference type="PANTHER" id="PTHR34406:SF1">
    <property type="entry name" value="PROTEIN YCEI"/>
    <property type="match status" value="1"/>
</dbReference>
<dbReference type="Pfam" id="PF04264">
    <property type="entry name" value="YceI"/>
    <property type="match status" value="1"/>
</dbReference>
<organism evidence="3 4">
    <name type="scientific">Flavisolibacter ginsenosidimutans</name>
    <dbReference type="NCBI Taxonomy" id="661481"/>
    <lineage>
        <taxon>Bacteria</taxon>
        <taxon>Pseudomonadati</taxon>
        <taxon>Bacteroidota</taxon>
        <taxon>Chitinophagia</taxon>
        <taxon>Chitinophagales</taxon>
        <taxon>Chitinophagaceae</taxon>
        <taxon>Flavisolibacter</taxon>
    </lineage>
</organism>
<dbReference type="SUPFAM" id="SSF101874">
    <property type="entry name" value="YceI-like"/>
    <property type="match status" value="1"/>
</dbReference>
<sequence>MKKFIISAAAVFTLLAFTTVSNWNADNAHSKLTFTVTHLGIADVSGLFKNFDAKLNTTKDDFSDAQFELSADVASINTEVEARDNHLKSPDFFDAAKYPKLTFKSTAVKPVGKNQYKLTGDLTMHGITKPVTLDLLYRGTVENPMSKKPTSGFQVTGIVKRSDFGIGEKFPATMLSDEVRIKADGEFTKQ</sequence>
<dbReference type="PANTHER" id="PTHR34406">
    <property type="entry name" value="PROTEIN YCEI"/>
    <property type="match status" value="1"/>
</dbReference>
<evidence type="ECO:0000259" key="2">
    <source>
        <dbReference type="SMART" id="SM00867"/>
    </source>
</evidence>
<reference evidence="3 4" key="1">
    <citation type="journal article" date="2015" name="Int. J. Syst. Evol. Microbiol.">
        <title>Flavisolibacter ginsenosidimutans sp. nov., with ginsenoside-converting activity isolated from soil used for cultivating ginseng.</title>
        <authorList>
            <person name="Zhao Y."/>
            <person name="Liu Q."/>
            <person name="Kang M.S."/>
            <person name="Jin F."/>
            <person name="Yu H."/>
            <person name="Im W.T."/>
        </authorList>
    </citation>
    <scope>NUCLEOTIDE SEQUENCE [LARGE SCALE GENOMIC DNA]</scope>
    <source>
        <strain evidence="3 4">Gsoil 636</strain>
    </source>
</reference>
<dbReference type="RefSeq" id="WP_146788923.1">
    <property type="nucleotide sequence ID" value="NZ_BAABIO010000003.1"/>
</dbReference>
<dbReference type="Gene3D" id="2.40.128.110">
    <property type="entry name" value="Lipid/polyisoprenoid-binding, YceI-like"/>
    <property type="match status" value="1"/>
</dbReference>
<evidence type="ECO:0000313" key="4">
    <source>
        <dbReference type="Proteomes" id="UP000321204"/>
    </source>
</evidence>
<evidence type="ECO:0000313" key="3">
    <source>
        <dbReference type="EMBL" id="QEC57045.1"/>
    </source>
</evidence>
<dbReference type="InterPro" id="IPR007372">
    <property type="entry name" value="Lipid/polyisoprenoid-bd_YceI"/>
</dbReference>
<accession>A0A5B8ULZ1</accession>
<keyword evidence="4" id="KW-1185">Reference proteome</keyword>
<gene>
    <name evidence="3" type="ORF">FSB75_14420</name>
</gene>
<dbReference type="Proteomes" id="UP000321204">
    <property type="component" value="Chromosome"/>
</dbReference>
<evidence type="ECO:0000256" key="1">
    <source>
        <dbReference type="SAM" id="SignalP"/>
    </source>
</evidence>
<feature type="domain" description="Lipid/polyisoprenoid-binding YceI-like" evidence="2">
    <location>
        <begin position="22"/>
        <end position="188"/>
    </location>
</feature>